<comment type="caution">
    <text evidence="2">The sequence shown here is derived from an EMBL/GenBank/DDBJ whole genome shotgun (WGS) entry which is preliminary data.</text>
</comment>
<dbReference type="InterPro" id="IPR000270">
    <property type="entry name" value="PB1_dom"/>
</dbReference>
<reference evidence="2" key="1">
    <citation type="journal article" date="2017" name="Nature">
        <title>The sunflower genome provides insights into oil metabolism, flowering and Asterid evolution.</title>
        <authorList>
            <person name="Badouin H."/>
            <person name="Gouzy J."/>
            <person name="Grassa C.J."/>
            <person name="Murat F."/>
            <person name="Staton S.E."/>
            <person name="Cottret L."/>
            <person name="Lelandais-Briere C."/>
            <person name="Owens G.L."/>
            <person name="Carrere S."/>
            <person name="Mayjonade B."/>
            <person name="Legrand L."/>
            <person name="Gill N."/>
            <person name="Kane N.C."/>
            <person name="Bowers J.E."/>
            <person name="Hubner S."/>
            <person name="Bellec A."/>
            <person name="Berard A."/>
            <person name="Berges H."/>
            <person name="Blanchet N."/>
            <person name="Boniface M.C."/>
            <person name="Brunel D."/>
            <person name="Catrice O."/>
            <person name="Chaidir N."/>
            <person name="Claudel C."/>
            <person name="Donnadieu C."/>
            <person name="Faraut T."/>
            <person name="Fievet G."/>
            <person name="Helmstetter N."/>
            <person name="King M."/>
            <person name="Knapp S.J."/>
            <person name="Lai Z."/>
            <person name="Le Paslier M.C."/>
            <person name="Lippi Y."/>
            <person name="Lorenzon L."/>
            <person name="Mandel J.R."/>
            <person name="Marage G."/>
            <person name="Marchand G."/>
            <person name="Marquand E."/>
            <person name="Bret-Mestries E."/>
            <person name="Morien E."/>
            <person name="Nambeesan S."/>
            <person name="Nguyen T."/>
            <person name="Pegot-Espagnet P."/>
            <person name="Pouilly N."/>
            <person name="Raftis F."/>
            <person name="Sallet E."/>
            <person name="Schiex T."/>
            <person name="Thomas J."/>
            <person name="Vandecasteele C."/>
            <person name="Vares D."/>
            <person name="Vear F."/>
            <person name="Vautrin S."/>
            <person name="Crespi M."/>
            <person name="Mangin B."/>
            <person name="Burke J.M."/>
            <person name="Salse J."/>
            <person name="Munos S."/>
            <person name="Vincourt P."/>
            <person name="Rieseberg L.H."/>
            <person name="Langlade N.B."/>
        </authorList>
    </citation>
    <scope>NUCLEOTIDE SEQUENCE</scope>
    <source>
        <tissue evidence="2">Leaves</tissue>
    </source>
</reference>
<keyword evidence="3" id="KW-1185">Reference proteome</keyword>
<accession>A0A9K3IU25</accession>
<organism evidence="2 3">
    <name type="scientific">Helianthus annuus</name>
    <name type="common">Common sunflower</name>
    <dbReference type="NCBI Taxonomy" id="4232"/>
    <lineage>
        <taxon>Eukaryota</taxon>
        <taxon>Viridiplantae</taxon>
        <taxon>Streptophyta</taxon>
        <taxon>Embryophyta</taxon>
        <taxon>Tracheophyta</taxon>
        <taxon>Spermatophyta</taxon>
        <taxon>Magnoliopsida</taxon>
        <taxon>eudicotyledons</taxon>
        <taxon>Gunneridae</taxon>
        <taxon>Pentapetalae</taxon>
        <taxon>asterids</taxon>
        <taxon>campanulids</taxon>
        <taxon>Asterales</taxon>
        <taxon>Asteraceae</taxon>
        <taxon>Asteroideae</taxon>
        <taxon>Heliantheae alliance</taxon>
        <taxon>Heliantheae</taxon>
        <taxon>Helianthus</taxon>
    </lineage>
</organism>
<dbReference type="SUPFAM" id="SSF54277">
    <property type="entry name" value="CAD &amp; PB1 domains"/>
    <property type="match status" value="1"/>
</dbReference>
<dbReference type="PANTHER" id="PTHR31066">
    <property type="entry name" value="OS05G0427100 PROTEIN-RELATED"/>
    <property type="match status" value="1"/>
</dbReference>
<dbReference type="Gramene" id="mRNA:HanXRQr2_Chr06g0262191">
    <property type="protein sequence ID" value="CDS:HanXRQr2_Chr06g0262191.1"/>
    <property type="gene ID" value="HanXRQr2_Chr06g0262191"/>
</dbReference>
<protein>
    <submittedName>
        <fullName evidence="2">PB1 domain-containing protein</fullName>
    </submittedName>
</protein>
<sequence>MKELFEGARVLKYKQPDEDLDALVLVVDDDDVINMMEECDKLGTGDGFTRLKVFLFSNLELDDPLHFLDVKHRDNERRYVDALNNPHDEFQGVETPVTLINLHHLTIPHLGALQHQMEPLQSPDYYTPSHPGTDFTSPPSCSSYHSLYGIYLSLVDHQSQSPENVHWLPPSGENVGFPNNILHGTNMFEVNNVCHHCPPLFPPWFHIRNSNDSRPFYNEAHDHVALGPTVYPDGHHIPLPYVHDHSHYICHRHEFGNELFHDHGYVCLWIRTYKFKFFMEKRSNSITWVSF</sequence>
<feature type="domain" description="PB1" evidence="1">
    <location>
        <begin position="9"/>
        <end position="56"/>
    </location>
</feature>
<dbReference type="InterPro" id="IPR053198">
    <property type="entry name" value="Gynoecium_Dev_Regulator"/>
</dbReference>
<dbReference type="AlphaFoldDB" id="A0A9K3IU25"/>
<evidence type="ECO:0000313" key="2">
    <source>
        <dbReference type="EMBL" id="KAF5802666.1"/>
    </source>
</evidence>
<dbReference type="Proteomes" id="UP000215914">
    <property type="component" value="Unassembled WGS sequence"/>
</dbReference>
<dbReference type="Pfam" id="PF00564">
    <property type="entry name" value="PB1"/>
    <property type="match status" value="1"/>
</dbReference>
<reference evidence="2" key="2">
    <citation type="submission" date="2020-06" db="EMBL/GenBank/DDBJ databases">
        <title>Helianthus annuus Genome sequencing and assembly Release 2.</title>
        <authorList>
            <person name="Gouzy J."/>
            <person name="Langlade N."/>
            <person name="Munos S."/>
        </authorList>
    </citation>
    <scope>NUCLEOTIDE SEQUENCE</scope>
    <source>
        <tissue evidence="2">Leaves</tissue>
    </source>
</reference>
<dbReference type="EMBL" id="MNCJ02000321">
    <property type="protein sequence ID" value="KAF5802666.1"/>
    <property type="molecule type" value="Genomic_DNA"/>
</dbReference>
<name>A0A9K3IU25_HELAN</name>
<gene>
    <name evidence="2" type="ORF">HanXRQr2_Chr06g0262191</name>
</gene>
<evidence type="ECO:0000313" key="3">
    <source>
        <dbReference type="Proteomes" id="UP000215914"/>
    </source>
</evidence>
<dbReference type="PANTHER" id="PTHR31066:SF85">
    <property type="entry name" value="OS02G0809100 PROTEIN"/>
    <property type="match status" value="1"/>
</dbReference>
<evidence type="ECO:0000259" key="1">
    <source>
        <dbReference type="Pfam" id="PF00564"/>
    </source>
</evidence>
<proteinExistence type="predicted"/>